<organism evidence="1 2">
    <name type="scientific">Denitrovibrio acetiphilus (strain DSM 12809 / NBRC 114555 / N2460)</name>
    <dbReference type="NCBI Taxonomy" id="522772"/>
    <lineage>
        <taxon>Bacteria</taxon>
        <taxon>Pseudomonadati</taxon>
        <taxon>Deferribacterota</taxon>
        <taxon>Deferribacteres</taxon>
        <taxon>Deferribacterales</taxon>
        <taxon>Geovibrionaceae</taxon>
        <taxon>Denitrovibrio</taxon>
    </lineage>
</organism>
<keyword evidence="2" id="KW-1185">Reference proteome</keyword>
<dbReference type="HOGENOM" id="CLU_2045841_0_0_0"/>
<dbReference type="OrthoDB" id="274802at2"/>
<dbReference type="SUPFAM" id="SSF75169">
    <property type="entry name" value="DsrEFH-like"/>
    <property type="match status" value="1"/>
</dbReference>
<dbReference type="InterPro" id="IPR027396">
    <property type="entry name" value="DsrEFH-like"/>
</dbReference>
<sequence length="120" mass="13201">MTDQTIVVHLSSDDPYKAGKAIRFAKRSLDHAEQSVIYLSAQGVKVVQRSSGGFTIPGTETNSLDAIREFLKDGGQIYAGKDCLKIFQIQPTDIIAGCEQADPAITFKYLMAENTKMISW</sequence>
<proteinExistence type="predicted"/>
<dbReference type="Proteomes" id="UP000002012">
    <property type="component" value="Chromosome"/>
</dbReference>
<evidence type="ECO:0000313" key="1">
    <source>
        <dbReference type="EMBL" id="ADD69718.1"/>
    </source>
</evidence>
<reference evidence="1 2" key="1">
    <citation type="journal article" date="2010" name="Stand. Genomic Sci.">
        <title>Complete genome sequence of Denitrovibrio acetiphilus type strain (N2460).</title>
        <authorList>
            <person name="Kiss H."/>
            <person name="Lang E."/>
            <person name="Lapidus A."/>
            <person name="Copeland A."/>
            <person name="Nolan M."/>
            <person name="Glavina Del Rio T."/>
            <person name="Chen F."/>
            <person name="Lucas S."/>
            <person name="Tice H."/>
            <person name="Cheng J.F."/>
            <person name="Han C."/>
            <person name="Goodwin L."/>
            <person name="Pitluck S."/>
            <person name="Liolios K."/>
            <person name="Pati A."/>
            <person name="Ivanova N."/>
            <person name="Mavromatis K."/>
            <person name="Chen A."/>
            <person name="Palaniappan K."/>
            <person name="Land M."/>
            <person name="Hauser L."/>
            <person name="Chang Y.J."/>
            <person name="Jeffries C.D."/>
            <person name="Detter J.C."/>
            <person name="Brettin T."/>
            <person name="Spring S."/>
            <person name="Rohde M."/>
            <person name="Goker M."/>
            <person name="Woyke T."/>
            <person name="Bristow J."/>
            <person name="Eisen J.A."/>
            <person name="Markowitz V."/>
            <person name="Hugenholtz P."/>
            <person name="Kyrpides N.C."/>
            <person name="Klenk H.P."/>
        </authorList>
    </citation>
    <scope>NUCLEOTIDE SEQUENCE [LARGE SCALE GENOMIC DNA]</scope>
    <source>
        <strain evidence="2">DSM 12809 / NBRC 114555 / N2460</strain>
    </source>
</reference>
<dbReference type="RefSeq" id="WP_013012203.1">
    <property type="nucleotide sequence ID" value="NC_013943.1"/>
</dbReference>
<dbReference type="STRING" id="522772.Dacet_2968"/>
<dbReference type="Gene3D" id="3.40.1260.10">
    <property type="entry name" value="DsrEFH-like"/>
    <property type="match status" value="1"/>
</dbReference>
<name>D4H714_DENA2</name>
<dbReference type="AlphaFoldDB" id="D4H714"/>
<dbReference type="PaxDb" id="522772-Dacet_2968"/>
<gene>
    <name evidence="1" type="ordered locus">Dacet_2968</name>
</gene>
<dbReference type="KEGG" id="dap:Dacet_2968"/>
<dbReference type="EMBL" id="CP001968">
    <property type="protein sequence ID" value="ADD69718.1"/>
    <property type="molecule type" value="Genomic_DNA"/>
</dbReference>
<dbReference type="InParanoid" id="D4H714"/>
<evidence type="ECO:0008006" key="3">
    <source>
        <dbReference type="Google" id="ProtNLM"/>
    </source>
</evidence>
<accession>D4H714</accession>
<dbReference type="eggNOG" id="COG1553">
    <property type="taxonomic scope" value="Bacteria"/>
</dbReference>
<evidence type="ECO:0000313" key="2">
    <source>
        <dbReference type="Proteomes" id="UP000002012"/>
    </source>
</evidence>
<protein>
    <recommendedName>
        <fullName evidence="3">DsrE family protein</fullName>
    </recommendedName>
</protein>